<dbReference type="GO" id="GO:0016491">
    <property type="term" value="F:oxidoreductase activity"/>
    <property type="evidence" value="ECO:0007669"/>
    <property type="project" value="UniProtKB-KW"/>
</dbReference>
<proteinExistence type="predicted"/>
<feature type="domain" description="GFO/IDH/MocA-like oxidoreductase" evidence="3">
    <location>
        <begin position="149"/>
        <end position="219"/>
    </location>
</feature>
<organism evidence="4">
    <name type="scientific">Candidatus Methanomethylicus mesodigestus</name>
    <dbReference type="NCBI Taxonomy" id="1867258"/>
    <lineage>
        <taxon>Archaea</taxon>
        <taxon>Thermoproteota</taxon>
        <taxon>Methanosuratincolia</taxon>
        <taxon>Candidatus Methanomethylicales</taxon>
        <taxon>Candidatus Methanomethylicaceae</taxon>
        <taxon>Candidatus Methanomethylicus</taxon>
    </lineage>
</organism>
<feature type="domain" description="Gfo/Idh/MocA-like oxidoreductase N-terminal" evidence="2">
    <location>
        <begin position="20"/>
        <end position="141"/>
    </location>
</feature>
<dbReference type="Pfam" id="PF22725">
    <property type="entry name" value="GFO_IDH_MocA_C3"/>
    <property type="match status" value="1"/>
</dbReference>
<gene>
    <name evidence="4" type="ORF">ENS19_06020</name>
</gene>
<dbReference type="Gene3D" id="3.30.360.10">
    <property type="entry name" value="Dihydrodipicolinate Reductase, domain 2"/>
    <property type="match status" value="1"/>
</dbReference>
<comment type="caution">
    <text evidence="4">The sequence shown here is derived from an EMBL/GenBank/DDBJ whole genome shotgun (WGS) entry which is preliminary data.</text>
</comment>
<evidence type="ECO:0000256" key="1">
    <source>
        <dbReference type="ARBA" id="ARBA00023002"/>
    </source>
</evidence>
<accession>A0A7C3F4S8</accession>
<dbReference type="Pfam" id="PF01408">
    <property type="entry name" value="GFO_IDH_MocA"/>
    <property type="match status" value="1"/>
</dbReference>
<name>A0A7C3F4S8_9CREN</name>
<protein>
    <submittedName>
        <fullName evidence="4">Gfo/Idh/MocA family oxidoreductase</fullName>
    </submittedName>
</protein>
<dbReference type="Gene3D" id="3.40.50.720">
    <property type="entry name" value="NAD(P)-binding Rossmann-like Domain"/>
    <property type="match status" value="1"/>
</dbReference>
<evidence type="ECO:0000259" key="2">
    <source>
        <dbReference type="Pfam" id="PF01408"/>
    </source>
</evidence>
<dbReference type="SUPFAM" id="SSF51735">
    <property type="entry name" value="NAD(P)-binding Rossmann-fold domains"/>
    <property type="match status" value="1"/>
</dbReference>
<dbReference type="SUPFAM" id="SSF55347">
    <property type="entry name" value="Glyceraldehyde-3-phosphate dehydrogenase-like, C-terminal domain"/>
    <property type="match status" value="1"/>
</dbReference>
<evidence type="ECO:0000259" key="3">
    <source>
        <dbReference type="Pfam" id="PF22725"/>
    </source>
</evidence>
<dbReference type="PANTHER" id="PTHR43818:SF11">
    <property type="entry name" value="BCDNA.GH03377"/>
    <property type="match status" value="1"/>
</dbReference>
<dbReference type="InterPro" id="IPR036291">
    <property type="entry name" value="NAD(P)-bd_dom_sf"/>
</dbReference>
<sequence>MHGATDMNRQLGGNGDLKKLRVAVAGCGKAGQELHLKSLSGMRDLASVVAVCDLNLELAKGAARSYGVGSAFQSLGELLNAEKPDAVFICTPPDTHEAMAIEAIEAGCHVFCEKPMALDAQSCERMIRAAEKKGVKLTVNHNQRFQPAFLEAQRVLKGGEMGEVIDARITYLLRRASYIDEAHWAIRMRGSIMVDFFPHQVYLAMALMGTMTAVSAEAWKWMGLPWLKYDTFRFTFFGKSFDTTSFVAHGTESWAYLIDIACKRGRIIVDMFNSTVVLDRLKSLKIIDKNIHQANLAGQLVWKSLATGVRPDYKRWSITHKAIARAFLECITNDTDPPVPPQEGMEAVRVTNEAIDVLESKGIRNPD</sequence>
<dbReference type="InterPro" id="IPR055170">
    <property type="entry name" value="GFO_IDH_MocA-like_dom"/>
</dbReference>
<dbReference type="AlphaFoldDB" id="A0A7C3F4S8"/>
<evidence type="ECO:0000313" key="4">
    <source>
        <dbReference type="EMBL" id="HFK20826.1"/>
    </source>
</evidence>
<dbReference type="PANTHER" id="PTHR43818">
    <property type="entry name" value="BCDNA.GH03377"/>
    <property type="match status" value="1"/>
</dbReference>
<dbReference type="InterPro" id="IPR000683">
    <property type="entry name" value="Gfo/Idh/MocA-like_OxRdtase_N"/>
</dbReference>
<dbReference type="GO" id="GO:0000166">
    <property type="term" value="F:nucleotide binding"/>
    <property type="evidence" value="ECO:0007669"/>
    <property type="project" value="InterPro"/>
</dbReference>
<reference evidence="4" key="1">
    <citation type="journal article" date="2020" name="mSystems">
        <title>Genome- and Community-Level Interaction Insights into Carbon Utilization and Element Cycling Functions of Hydrothermarchaeota in Hydrothermal Sediment.</title>
        <authorList>
            <person name="Zhou Z."/>
            <person name="Liu Y."/>
            <person name="Xu W."/>
            <person name="Pan J."/>
            <person name="Luo Z.H."/>
            <person name="Li M."/>
        </authorList>
    </citation>
    <scope>NUCLEOTIDE SEQUENCE [LARGE SCALE GENOMIC DNA]</scope>
    <source>
        <strain evidence="4">SpSt-468</strain>
    </source>
</reference>
<dbReference type="EMBL" id="DSTX01000011">
    <property type="protein sequence ID" value="HFK20826.1"/>
    <property type="molecule type" value="Genomic_DNA"/>
</dbReference>
<keyword evidence="1" id="KW-0560">Oxidoreductase</keyword>
<dbReference type="InterPro" id="IPR050463">
    <property type="entry name" value="Gfo/Idh/MocA_oxidrdct_glycsds"/>
</dbReference>